<keyword evidence="3" id="KW-0732">Signal</keyword>
<reference evidence="5 6" key="1">
    <citation type="journal article" date="2023" name="G3 (Bethesda)">
        <title>A chromosome-length genome assembly and annotation of blackberry (Rubus argutus, cv. 'Hillquist').</title>
        <authorList>
            <person name="Bruna T."/>
            <person name="Aryal R."/>
            <person name="Dudchenko O."/>
            <person name="Sargent D.J."/>
            <person name="Mead D."/>
            <person name="Buti M."/>
            <person name="Cavallini A."/>
            <person name="Hytonen T."/>
            <person name="Andres J."/>
            <person name="Pham M."/>
            <person name="Weisz D."/>
            <person name="Mascagni F."/>
            <person name="Usai G."/>
            <person name="Natali L."/>
            <person name="Bassil N."/>
            <person name="Fernandez G.E."/>
            <person name="Lomsadze A."/>
            <person name="Armour M."/>
            <person name="Olukolu B."/>
            <person name="Poorten T."/>
            <person name="Britton C."/>
            <person name="Davik J."/>
            <person name="Ashrafi H."/>
            <person name="Aiden E.L."/>
            <person name="Borodovsky M."/>
            <person name="Worthington M."/>
        </authorList>
    </citation>
    <scope>NUCLEOTIDE SEQUENCE [LARGE SCALE GENOMIC DNA]</scope>
    <source>
        <tissue evidence="5">Leaf</tissue>
    </source>
</reference>
<proteinExistence type="predicted"/>
<sequence>METKSFSGRLIRTFLLISTLFWPSFSHSSTTNKTSPTPSYYNTIQQYLIPHNTQRSKLGLPPLKWGKKLENYASWWARQRREDCSLIHSNSEFGENLFWGSGHYWKPSDAVKAWAKESIYYNHKTNSCDQEKDCLHYTQMVWRQSLKIGCAKVICKRGDTIFACVYDPPGNVIGQKPF</sequence>
<evidence type="ECO:0000313" key="6">
    <source>
        <dbReference type="Proteomes" id="UP001457282"/>
    </source>
</evidence>
<dbReference type="Gene3D" id="3.40.33.10">
    <property type="entry name" value="CAP"/>
    <property type="match status" value="1"/>
</dbReference>
<keyword evidence="2" id="KW-0568">Pathogenesis-related protein</keyword>
<feature type="chain" id="PRO_5043418904" description="SCP domain-containing protein" evidence="3">
    <location>
        <begin position="27"/>
        <end position="178"/>
    </location>
</feature>
<dbReference type="Proteomes" id="UP001457282">
    <property type="component" value="Unassembled WGS sequence"/>
</dbReference>
<dbReference type="PRINTS" id="PR00837">
    <property type="entry name" value="V5TPXLIKE"/>
</dbReference>
<dbReference type="PRINTS" id="PR00838">
    <property type="entry name" value="V5ALLERGEN"/>
</dbReference>
<organism evidence="5 6">
    <name type="scientific">Rubus argutus</name>
    <name type="common">Southern blackberry</name>
    <dbReference type="NCBI Taxonomy" id="59490"/>
    <lineage>
        <taxon>Eukaryota</taxon>
        <taxon>Viridiplantae</taxon>
        <taxon>Streptophyta</taxon>
        <taxon>Embryophyta</taxon>
        <taxon>Tracheophyta</taxon>
        <taxon>Spermatophyta</taxon>
        <taxon>Magnoliopsida</taxon>
        <taxon>eudicotyledons</taxon>
        <taxon>Gunneridae</taxon>
        <taxon>Pentapetalae</taxon>
        <taxon>rosids</taxon>
        <taxon>fabids</taxon>
        <taxon>Rosales</taxon>
        <taxon>Rosaceae</taxon>
        <taxon>Rosoideae</taxon>
        <taxon>Rosoideae incertae sedis</taxon>
        <taxon>Rubus</taxon>
    </lineage>
</organism>
<comment type="function">
    <text evidence="1">Probably involved in the defense reaction of plants against pathogens.</text>
</comment>
<dbReference type="AlphaFoldDB" id="A0AAW1XJQ8"/>
<evidence type="ECO:0000256" key="2">
    <source>
        <dbReference type="ARBA" id="ARBA00023265"/>
    </source>
</evidence>
<dbReference type="SMART" id="SM00198">
    <property type="entry name" value="SCP"/>
    <property type="match status" value="1"/>
</dbReference>
<dbReference type="Pfam" id="PF00188">
    <property type="entry name" value="CAP"/>
    <property type="match status" value="1"/>
</dbReference>
<keyword evidence="2" id="KW-0611">Plant defense</keyword>
<comment type="caution">
    <text evidence="5">The sequence shown here is derived from an EMBL/GenBank/DDBJ whole genome shotgun (WGS) entry which is preliminary data.</text>
</comment>
<protein>
    <recommendedName>
        <fullName evidence="4">SCP domain-containing protein</fullName>
    </recommendedName>
</protein>
<feature type="domain" description="SCP" evidence="4">
    <location>
        <begin position="42"/>
        <end position="174"/>
    </location>
</feature>
<evidence type="ECO:0000259" key="4">
    <source>
        <dbReference type="SMART" id="SM00198"/>
    </source>
</evidence>
<evidence type="ECO:0000256" key="1">
    <source>
        <dbReference type="ARBA" id="ARBA00003143"/>
    </source>
</evidence>
<gene>
    <name evidence="5" type="ORF">M0R45_013872</name>
</gene>
<dbReference type="InterPro" id="IPR002413">
    <property type="entry name" value="V5_allergen-like"/>
</dbReference>
<accession>A0AAW1XJQ8</accession>
<dbReference type="EMBL" id="JBEDUW010000003">
    <property type="protein sequence ID" value="KAK9937055.1"/>
    <property type="molecule type" value="Genomic_DNA"/>
</dbReference>
<dbReference type="CDD" id="cd05381">
    <property type="entry name" value="CAP_PR-1"/>
    <property type="match status" value="1"/>
</dbReference>
<dbReference type="SUPFAM" id="SSF55797">
    <property type="entry name" value="PR-1-like"/>
    <property type="match status" value="1"/>
</dbReference>
<name>A0AAW1XJQ8_RUBAR</name>
<dbReference type="PANTHER" id="PTHR10334">
    <property type="entry name" value="CYSTEINE-RICH SECRETORY PROTEIN-RELATED"/>
    <property type="match status" value="1"/>
</dbReference>
<evidence type="ECO:0000256" key="3">
    <source>
        <dbReference type="SAM" id="SignalP"/>
    </source>
</evidence>
<dbReference type="FunFam" id="3.40.33.10:FF:000004">
    <property type="entry name" value="CAP, cysteine-rich secretory protein, antigen 5"/>
    <property type="match status" value="1"/>
</dbReference>
<dbReference type="InterPro" id="IPR001283">
    <property type="entry name" value="CRISP-related"/>
</dbReference>
<keyword evidence="6" id="KW-1185">Reference proteome</keyword>
<feature type="signal peptide" evidence="3">
    <location>
        <begin position="1"/>
        <end position="26"/>
    </location>
</feature>
<dbReference type="InterPro" id="IPR035940">
    <property type="entry name" value="CAP_sf"/>
</dbReference>
<dbReference type="InterPro" id="IPR014044">
    <property type="entry name" value="CAP_dom"/>
</dbReference>
<evidence type="ECO:0000313" key="5">
    <source>
        <dbReference type="EMBL" id="KAK9937055.1"/>
    </source>
</evidence>